<dbReference type="KEGG" id="ops:A8A54_12005"/>
<dbReference type="Proteomes" id="UP000216188">
    <property type="component" value="Unassembled WGS sequence"/>
</dbReference>
<keyword evidence="5" id="KW-1185">Reference proteome</keyword>
<evidence type="ECO:0000256" key="1">
    <source>
        <dbReference type="SAM" id="SignalP"/>
    </source>
</evidence>
<accession>A0A1A9FMQ0</accession>
<dbReference type="InterPro" id="IPR009739">
    <property type="entry name" value="LprI-like_N"/>
</dbReference>
<feature type="chain" id="PRO_5008387310" evidence="1">
    <location>
        <begin position="17"/>
        <end position="108"/>
    </location>
</feature>
<dbReference type="GeneID" id="93110421"/>
<gene>
    <name evidence="4" type="ORF">CEV34_5361</name>
    <name evidence="3" type="ORF">EHE22_01865</name>
</gene>
<evidence type="ECO:0000313" key="6">
    <source>
        <dbReference type="Proteomes" id="UP000526233"/>
    </source>
</evidence>
<name>A0A1A9FMQ0_9HYPH</name>
<comment type="caution">
    <text evidence="4">The sequence shown here is derived from an EMBL/GenBank/DDBJ whole genome shotgun (WGS) entry which is preliminary data.</text>
</comment>
<organism evidence="4 5">
    <name type="scientific">Brucella pseudogrignonensis</name>
    <dbReference type="NCBI Taxonomy" id="419475"/>
    <lineage>
        <taxon>Bacteria</taxon>
        <taxon>Pseudomonadati</taxon>
        <taxon>Pseudomonadota</taxon>
        <taxon>Alphaproteobacteria</taxon>
        <taxon>Hyphomicrobiales</taxon>
        <taxon>Brucellaceae</taxon>
        <taxon>Brucella/Ochrobactrum group</taxon>
        <taxon>Brucella</taxon>
    </lineage>
</organism>
<dbReference type="OrthoDB" id="7340239at2"/>
<keyword evidence="1" id="KW-0732">Signal</keyword>
<dbReference type="STRING" id="419475.A8A54_12005"/>
<reference evidence="4 5" key="1">
    <citation type="submission" date="2017-07" db="EMBL/GenBank/DDBJ databases">
        <title>Phylogenetic study on the rhizospheric bacterium Ochrobactrum sp. A44.</title>
        <authorList>
            <person name="Krzyzanowska D.M."/>
            <person name="Ossowicki A."/>
            <person name="Rajewska M."/>
            <person name="Maciag T."/>
            <person name="Kaczynski Z."/>
            <person name="Czerwicka M."/>
            <person name="Jafra S."/>
        </authorList>
    </citation>
    <scope>NUCLEOTIDE SEQUENCE [LARGE SCALE GENOMIC DNA]</scope>
    <source>
        <strain evidence="4 5">CCUG 30717</strain>
    </source>
</reference>
<dbReference type="Pfam" id="PF07007">
    <property type="entry name" value="LprI"/>
    <property type="match status" value="1"/>
</dbReference>
<proteinExistence type="predicted"/>
<dbReference type="EMBL" id="PKQI01000001">
    <property type="protein sequence ID" value="NNV19174.1"/>
    <property type="molecule type" value="Genomic_DNA"/>
</dbReference>
<evidence type="ECO:0000313" key="4">
    <source>
        <dbReference type="EMBL" id="OYR20551.1"/>
    </source>
</evidence>
<dbReference type="Gene3D" id="1.20.1270.180">
    <property type="match status" value="1"/>
</dbReference>
<evidence type="ECO:0000313" key="5">
    <source>
        <dbReference type="Proteomes" id="UP000216188"/>
    </source>
</evidence>
<sequence>MINIVSLYLLSSLLWASPVEPLNVAAVSPDLQKLEEMLLFGLPASRQRQFIEARTAWRKYRDAECGFRQVNFPMWTSVEECKHLMLHQRATDIRLQLRWQHGLPGNVR</sequence>
<feature type="domain" description="Lysozyme inhibitor LprI-like N-terminal" evidence="2">
    <location>
        <begin position="42"/>
        <end position="90"/>
    </location>
</feature>
<evidence type="ECO:0000313" key="3">
    <source>
        <dbReference type="EMBL" id="NNV19174.1"/>
    </source>
</evidence>
<evidence type="ECO:0000259" key="2">
    <source>
        <dbReference type="Pfam" id="PF07007"/>
    </source>
</evidence>
<dbReference type="RefSeq" id="WP_007878215.1">
    <property type="nucleotide sequence ID" value="NZ_CAXURC020000002.1"/>
</dbReference>
<reference evidence="3 6" key="2">
    <citation type="submission" date="2018-11" db="EMBL/GenBank/DDBJ databases">
        <title>Genome sequencing and analysis.</title>
        <authorList>
            <person name="Huang Y.-T."/>
        </authorList>
    </citation>
    <scope>NUCLEOTIDE SEQUENCE [LARGE SCALE GENOMIC DNA]</scope>
    <source>
        <strain evidence="3 6">SHIN</strain>
    </source>
</reference>
<dbReference type="Proteomes" id="UP000526233">
    <property type="component" value="Unassembled WGS sequence"/>
</dbReference>
<dbReference type="AlphaFoldDB" id="A0A1A9FMQ0"/>
<dbReference type="EMBL" id="NNRM01000053">
    <property type="protein sequence ID" value="OYR20551.1"/>
    <property type="molecule type" value="Genomic_DNA"/>
</dbReference>
<feature type="signal peptide" evidence="1">
    <location>
        <begin position="1"/>
        <end position="16"/>
    </location>
</feature>
<protein>
    <submittedName>
        <fullName evidence="3">DUF1311 domain-containing protein</fullName>
    </submittedName>
</protein>